<comment type="catalytic activity">
    <reaction evidence="8 9">
        <text>D-gluconate + ATP = 6-phospho-D-gluconate + ADP + H(+)</text>
        <dbReference type="Rhea" id="RHEA:19433"/>
        <dbReference type="ChEBI" id="CHEBI:15378"/>
        <dbReference type="ChEBI" id="CHEBI:18391"/>
        <dbReference type="ChEBI" id="CHEBI:30616"/>
        <dbReference type="ChEBI" id="CHEBI:58759"/>
        <dbReference type="ChEBI" id="CHEBI:456216"/>
        <dbReference type="EC" id="2.7.1.12"/>
    </reaction>
</comment>
<evidence type="ECO:0000256" key="4">
    <source>
        <dbReference type="ARBA" id="ARBA00022679"/>
    </source>
</evidence>
<name>A0A4S1XI44_9SPHN</name>
<reference evidence="10 11" key="1">
    <citation type="submission" date="2019-04" db="EMBL/GenBank/DDBJ databases">
        <title>Sphingomonas psychrotolerans sp. nov., isolated from soil in the Tianshan Mountains, Xinjiang, China.</title>
        <authorList>
            <person name="Luo Y."/>
            <person name="Sheng H."/>
        </authorList>
    </citation>
    <scope>NUCLEOTIDE SEQUENCE [LARGE SCALE GENOMIC DNA]</scope>
    <source>
        <strain evidence="10 11">ZFGT-11</strain>
    </source>
</reference>
<dbReference type="Pfam" id="PF01202">
    <property type="entry name" value="SKI"/>
    <property type="match status" value="1"/>
</dbReference>
<evidence type="ECO:0000256" key="3">
    <source>
        <dbReference type="ARBA" id="ARBA00012054"/>
    </source>
</evidence>
<evidence type="ECO:0000313" key="11">
    <source>
        <dbReference type="Proteomes" id="UP000306147"/>
    </source>
</evidence>
<keyword evidence="7 9" id="KW-0067">ATP-binding</keyword>
<keyword evidence="4 9" id="KW-0808">Transferase</keyword>
<comment type="pathway">
    <text evidence="1">Carbohydrate acid metabolism.</text>
</comment>
<evidence type="ECO:0000256" key="2">
    <source>
        <dbReference type="ARBA" id="ARBA00008420"/>
    </source>
</evidence>
<comment type="caution">
    <text evidence="10">The sequence shown here is derived from an EMBL/GenBank/DDBJ whole genome shotgun (WGS) entry which is preliminary data.</text>
</comment>
<sequence length="168" mass="18228">MGVSGCGKTTLGALLAEALHCPFLDGDDFHAPEAVAKMRSGQPLDDMDRWPWLERLGAATARAIAEHGAAVTACSALRRSYRDRLRATIGRPARFVLLDIPRAQLLQRLTDRGGHFMPATLLDSQLATLERPLDEADSIIFADESQPLLLRDLILAQLPGGSARHPAL</sequence>
<evidence type="ECO:0000256" key="1">
    <source>
        <dbReference type="ARBA" id="ARBA00004761"/>
    </source>
</evidence>
<dbReference type="CDD" id="cd02021">
    <property type="entry name" value="GntK"/>
    <property type="match status" value="1"/>
</dbReference>
<dbReference type="RefSeq" id="WP_135962527.1">
    <property type="nucleotide sequence ID" value="NZ_SRXT01000001.1"/>
</dbReference>
<dbReference type="Proteomes" id="UP000306147">
    <property type="component" value="Unassembled WGS sequence"/>
</dbReference>
<evidence type="ECO:0000256" key="7">
    <source>
        <dbReference type="ARBA" id="ARBA00022840"/>
    </source>
</evidence>
<keyword evidence="5 9" id="KW-0547">Nucleotide-binding</keyword>
<dbReference type="GO" id="GO:0005975">
    <property type="term" value="P:carbohydrate metabolic process"/>
    <property type="evidence" value="ECO:0007669"/>
    <property type="project" value="InterPro"/>
</dbReference>
<dbReference type="OrthoDB" id="9795716at2"/>
<dbReference type="GO" id="GO:0005524">
    <property type="term" value="F:ATP binding"/>
    <property type="evidence" value="ECO:0007669"/>
    <property type="project" value="UniProtKB-KW"/>
</dbReference>
<proteinExistence type="inferred from homology"/>
<dbReference type="InterPro" id="IPR006001">
    <property type="entry name" value="Therm_gnt_kin"/>
</dbReference>
<dbReference type="PANTHER" id="PTHR43442">
    <property type="entry name" value="GLUCONOKINASE-RELATED"/>
    <property type="match status" value="1"/>
</dbReference>
<evidence type="ECO:0000256" key="8">
    <source>
        <dbReference type="ARBA" id="ARBA00048090"/>
    </source>
</evidence>
<evidence type="ECO:0000256" key="5">
    <source>
        <dbReference type="ARBA" id="ARBA00022741"/>
    </source>
</evidence>
<dbReference type="EMBL" id="SRXT01000001">
    <property type="protein sequence ID" value="TGX56329.1"/>
    <property type="molecule type" value="Genomic_DNA"/>
</dbReference>
<dbReference type="InterPro" id="IPR031322">
    <property type="entry name" value="Shikimate/glucono_kinase"/>
</dbReference>
<comment type="similarity">
    <text evidence="2 9">Belongs to the gluconokinase GntK/GntV family.</text>
</comment>
<accession>A0A4S1XI44</accession>
<evidence type="ECO:0000256" key="9">
    <source>
        <dbReference type="RuleBase" id="RU363066"/>
    </source>
</evidence>
<evidence type="ECO:0000313" key="10">
    <source>
        <dbReference type="EMBL" id="TGX56329.1"/>
    </source>
</evidence>
<gene>
    <name evidence="10" type="ORF">E5A73_02770</name>
</gene>
<organism evidence="10 11">
    <name type="scientific">Sphingomonas gei</name>
    <dbReference type="NCBI Taxonomy" id="1395960"/>
    <lineage>
        <taxon>Bacteria</taxon>
        <taxon>Pseudomonadati</taxon>
        <taxon>Pseudomonadota</taxon>
        <taxon>Alphaproteobacteria</taxon>
        <taxon>Sphingomonadales</taxon>
        <taxon>Sphingomonadaceae</taxon>
        <taxon>Sphingomonas</taxon>
    </lineage>
</organism>
<dbReference type="GO" id="GO:0005737">
    <property type="term" value="C:cytoplasm"/>
    <property type="evidence" value="ECO:0007669"/>
    <property type="project" value="TreeGrafter"/>
</dbReference>
<dbReference type="Gene3D" id="3.40.50.300">
    <property type="entry name" value="P-loop containing nucleotide triphosphate hydrolases"/>
    <property type="match status" value="1"/>
</dbReference>
<dbReference type="SUPFAM" id="SSF52540">
    <property type="entry name" value="P-loop containing nucleoside triphosphate hydrolases"/>
    <property type="match status" value="1"/>
</dbReference>
<protein>
    <recommendedName>
        <fullName evidence="3 9">Gluconokinase</fullName>
        <ecNumber evidence="3 9">2.7.1.12</ecNumber>
    </recommendedName>
</protein>
<dbReference type="AlphaFoldDB" id="A0A4S1XI44"/>
<dbReference type="EC" id="2.7.1.12" evidence="3 9"/>
<dbReference type="InterPro" id="IPR027417">
    <property type="entry name" value="P-loop_NTPase"/>
</dbReference>
<keyword evidence="6 9" id="KW-0418">Kinase</keyword>
<evidence type="ECO:0000256" key="6">
    <source>
        <dbReference type="ARBA" id="ARBA00022777"/>
    </source>
</evidence>
<dbReference type="PANTHER" id="PTHR43442:SF3">
    <property type="entry name" value="GLUCONOKINASE-RELATED"/>
    <property type="match status" value="1"/>
</dbReference>
<dbReference type="NCBIfam" id="TIGR01313">
    <property type="entry name" value="therm_gnt_kin"/>
    <property type="match status" value="1"/>
</dbReference>
<dbReference type="GO" id="GO:0046316">
    <property type="term" value="F:gluconokinase activity"/>
    <property type="evidence" value="ECO:0007669"/>
    <property type="project" value="UniProtKB-EC"/>
</dbReference>
<keyword evidence="11" id="KW-1185">Reference proteome</keyword>